<sequence>MLKALVSLFQVNPTSRADLPDGFTIENDSKGQCLTKIIQCSGSKTKYIKFKSSRLCSMNEDVTISHNLKYEIQQFEAAINKYTSINDLCEESSSDLDSESETSDKRTGITTCIIEKNGEGLVTSASCTEEEDALELSPAPIVNGRYFGSASLKLGEIKPTIVPTPLDMRVSYYKTNIRQLDVIKGVHDVDDKSAESDDDDFFPRIEIILNNLTNSTKRSELKSWEVQQNIKDFRQLIRGSSNGDNLVKYLEQQINISTSEKSINLFLSMLTLEASEENVLKFWRTILSKKLLKDQISHEDLENQILKLLNTFSNIVPTVKVIEFCKLIVDYVEDVDNGASNNMKITAFMTFSQLLNQFCNRMEEQNGESFCTKNIIIQSWMNSTILEKMGDSENHFDQIIRLESFTNLKAHSNYLCEQIFDERKAESLGLWTLLSCYRDEPCNSKSKDYFRKLIEAEETRSNVKITAFLAMSKCFDNEDEEIIRNIFTDCEPHNRELLNFIVQYKENRDFYGKVDDALAGIEIQSESGCALRRTRTTSQSPKITSGSNTFAIIKIPALPVQLSLETNMLYFDSPYVIPELVVLKLGAVTAVKHGIPIVDKTMFEVEFYVEKSKSQSMLNYLVTVVVRKLGKTVSLKDISVTEEKLRELYQVMQRKVGEMGQMNGAVGDLALGKLYDIIRKVVNLDIFKVIALPSRSKYIRTISGIPQRMQWDVDGFTGLIIQKQDCLGVMGGDANEDTCQSNLNPVFNLEMSLSLGIGYPDTNQFHIEGLQLQSNLTAELPLSLLFTRRTPNKESSVELIVPSLNRALVKAGVEVRSTEGSTDRLILHINYTHLKLNSDHTLKSLKSS</sequence>
<keyword evidence="2" id="KW-1185">Reference proteome</keyword>
<gene>
    <name evidence="1" type="ORF">ODALV1_LOCUS7455</name>
</gene>
<comment type="caution">
    <text evidence="1">The sequence shown here is derived from an EMBL/GenBank/DDBJ whole genome shotgun (WGS) entry which is preliminary data.</text>
</comment>
<protein>
    <recommendedName>
        <fullName evidence="3">Vitellogenin domain-containing protein</fullName>
    </recommendedName>
</protein>
<evidence type="ECO:0000313" key="1">
    <source>
        <dbReference type="EMBL" id="CAL8089722.1"/>
    </source>
</evidence>
<name>A0ABP1Q5R8_9HEXA</name>
<evidence type="ECO:0008006" key="3">
    <source>
        <dbReference type="Google" id="ProtNLM"/>
    </source>
</evidence>
<organism evidence="1 2">
    <name type="scientific">Orchesella dallaii</name>
    <dbReference type="NCBI Taxonomy" id="48710"/>
    <lineage>
        <taxon>Eukaryota</taxon>
        <taxon>Metazoa</taxon>
        <taxon>Ecdysozoa</taxon>
        <taxon>Arthropoda</taxon>
        <taxon>Hexapoda</taxon>
        <taxon>Collembola</taxon>
        <taxon>Entomobryomorpha</taxon>
        <taxon>Entomobryoidea</taxon>
        <taxon>Orchesellidae</taxon>
        <taxon>Orchesellinae</taxon>
        <taxon>Orchesella</taxon>
    </lineage>
</organism>
<dbReference type="Proteomes" id="UP001642540">
    <property type="component" value="Unassembled WGS sequence"/>
</dbReference>
<reference evidence="1 2" key="1">
    <citation type="submission" date="2024-08" db="EMBL/GenBank/DDBJ databases">
        <authorList>
            <person name="Cucini C."/>
            <person name="Frati F."/>
        </authorList>
    </citation>
    <scope>NUCLEOTIDE SEQUENCE [LARGE SCALE GENOMIC DNA]</scope>
</reference>
<dbReference type="EMBL" id="CAXLJM020000023">
    <property type="protein sequence ID" value="CAL8089722.1"/>
    <property type="molecule type" value="Genomic_DNA"/>
</dbReference>
<proteinExistence type="predicted"/>
<evidence type="ECO:0000313" key="2">
    <source>
        <dbReference type="Proteomes" id="UP001642540"/>
    </source>
</evidence>
<accession>A0ABP1Q5R8</accession>